<dbReference type="AlphaFoldDB" id="A0A5B2ZE54"/>
<accession>A0A5B2ZE54</accession>
<sequence length="122" mass="13697">MSGIRPKPARPDDLALLRPGLEHCLVMREDAVFVNGRSPLRGREAITAHWRRFYEAPDAPFSWRPETVVVLSSGELAQTKGPVFDPEGKTIGEFRSTWRRNADGSWQVVFDDGACLCGTRQQ</sequence>
<gene>
    <name evidence="1" type="ORF">F0415_01980</name>
</gene>
<comment type="caution">
    <text evidence="1">The sequence shown here is derived from an EMBL/GenBank/DDBJ whole genome shotgun (WGS) entry which is preliminary data.</text>
</comment>
<protein>
    <submittedName>
        <fullName evidence="1">Nuclear transport factor 2 family protein</fullName>
    </submittedName>
</protein>
<dbReference type="RefSeq" id="WP_149859511.1">
    <property type="nucleotide sequence ID" value="NZ_VUOD01000001.1"/>
</dbReference>
<name>A0A5B2ZE54_9GAMM</name>
<dbReference type="Gene3D" id="3.10.450.50">
    <property type="match status" value="1"/>
</dbReference>
<dbReference type="SUPFAM" id="SSF54427">
    <property type="entry name" value="NTF2-like"/>
    <property type="match status" value="1"/>
</dbReference>
<evidence type="ECO:0000313" key="2">
    <source>
        <dbReference type="Proteomes" id="UP000322165"/>
    </source>
</evidence>
<keyword evidence="2" id="KW-1185">Reference proteome</keyword>
<dbReference type="Proteomes" id="UP000322165">
    <property type="component" value="Unassembled WGS sequence"/>
</dbReference>
<proteinExistence type="predicted"/>
<organism evidence="1 2">
    <name type="scientific">Arenimonas fontis</name>
    <dbReference type="NCBI Taxonomy" id="2608255"/>
    <lineage>
        <taxon>Bacteria</taxon>
        <taxon>Pseudomonadati</taxon>
        <taxon>Pseudomonadota</taxon>
        <taxon>Gammaproteobacteria</taxon>
        <taxon>Lysobacterales</taxon>
        <taxon>Lysobacteraceae</taxon>
        <taxon>Arenimonas</taxon>
    </lineage>
</organism>
<reference evidence="1 2" key="1">
    <citation type="submission" date="2019-09" db="EMBL/GenBank/DDBJ databases">
        <title>Arenimonas chukotkensis sp. nov., a bacterium isolated from Chukotka hot spring, Arctic region, Russia.</title>
        <authorList>
            <person name="Zayulina K.S."/>
            <person name="Prokofeva M.I."/>
            <person name="Elcheninov A.G."/>
            <person name="Novikov A."/>
            <person name="Kochetkova T.V."/>
            <person name="Kublanov I.V."/>
        </authorList>
    </citation>
    <scope>NUCLEOTIDE SEQUENCE [LARGE SCALE GENOMIC DNA]</scope>
    <source>
        <strain evidence="1 2">3729k</strain>
    </source>
</reference>
<reference evidence="1 2" key="2">
    <citation type="submission" date="2019-09" db="EMBL/GenBank/DDBJ databases">
        <authorList>
            <person name="Mazur A."/>
        </authorList>
    </citation>
    <scope>NUCLEOTIDE SEQUENCE [LARGE SCALE GENOMIC DNA]</scope>
    <source>
        <strain evidence="1 2">3729k</strain>
    </source>
</reference>
<dbReference type="EMBL" id="VUOD01000001">
    <property type="protein sequence ID" value="KAA2286289.1"/>
    <property type="molecule type" value="Genomic_DNA"/>
</dbReference>
<dbReference type="InterPro" id="IPR032710">
    <property type="entry name" value="NTF2-like_dom_sf"/>
</dbReference>
<evidence type="ECO:0000313" key="1">
    <source>
        <dbReference type="EMBL" id="KAA2286289.1"/>
    </source>
</evidence>